<dbReference type="GO" id="GO:0005975">
    <property type="term" value="P:carbohydrate metabolic process"/>
    <property type="evidence" value="ECO:0007669"/>
    <property type="project" value="InterPro"/>
</dbReference>
<comment type="caution">
    <text evidence="4">The sequence shown here is derived from an EMBL/GenBank/DDBJ whole genome shotgun (WGS) entry which is preliminary data.</text>
</comment>
<keyword evidence="4" id="KW-0378">Hydrolase</keyword>
<dbReference type="InterPro" id="IPR013320">
    <property type="entry name" value="ConA-like_dom_sf"/>
</dbReference>
<dbReference type="OrthoDB" id="9809583at2"/>
<dbReference type="Proteomes" id="UP000268007">
    <property type="component" value="Unassembled WGS sequence"/>
</dbReference>
<dbReference type="InterPro" id="IPR000757">
    <property type="entry name" value="Beta-glucanase-like"/>
</dbReference>
<keyword evidence="5" id="KW-1185">Reference proteome</keyword>
<evidence type="ECO:0000313" key="5">
    <source>
        <dbReference type="Proteomes" id="UP000268007"/>
    </source>
</evidence>
<name>A0A495IVE2_9SPHI</name>
<dbReference type="CDD" id="cd08023">
    <property type="entry name" value="GH16_laminarinase_like"/>
    <property type="match status" value="1"/>
</dbReference>
<feature type="signal peptide" evidence="2">
    <location>
        <begin position="1"/>
        <end position="19"/>
    </location>
</feature>
<dbReference type="RefSeq" id="WP_121195574.1">
    <property type="nucleotide sequence ID" value="NZ_RBKU01000001.1"/>
</dbReference>
<sequence length="288" mass="33761">MKYFKITLLLLTTAMACQAQKQPEIKAASEPGKWKLEWNDEFNTGTTPDKNNWVYELGFVRNNEYQTYTSNPKNAYIEQGKLLIKAIKEESPNQTYLADANDWKQKQQWAHYTSASLMTLGKKNFLYGRIEVRAKLPEGKGTWPAIWMKGDNDLPWPNKGEIDIMEHVGFDTLNIYGTMHAYSPDPKAYRNKISKGDTIRVTKDIFENYHLYAIEWYKDRIDFFFDNTKYFSYVFKDYAILNGTFNKPFYLLINTAVGGTWGGQKGVDEQSFPQDFFIDYVRYFKRKN</sequence>
<dbReference type="GO" id="GO:0004553">
    <property type="term" value="F:hydrolase activity, hydrolyzing O-glycosyl compounds"/>
    <property type="evidence" value="ECO:0007669"/>
    <property type="project" value="InterPro"/>
</dbReference>
<dbReference type="Pfam" id="PF00722">
    <property type="entry name" value="Glyco_hydro_16"/>
    <property type="match status" value="1"/>
</dbReference>
<dbReference type="PANTHER" id="PTHR10963">
    <property type="entry name" value="GLYCOSYL HYDROLASE-RELATED"/>
    <property type="match status" value="1"/>
</dbReference>
<dbReference type="Gene3D" id="2.60.120.200">
    <property type="match status" value="1"/>
</dbReference>
<dbReference type="AlphaFoldDB" id="A0A495IVE2"/>
<protein>
    <submittedName>
        <fullName evidence="4">Glycosyl hydrolase family 16</fullName>
    </submittedName>
</protein>
<feature type="chain" id="PRO_5019848017" evidence="2">
    <location>
        <begin position="20"/>
        <end position="288"/>
    </location>
</feature>
<evidence type="ECO:0000259" key="3">
    <source>
        <dbReference type="PROSITE" id="PS51762"/>
    </source>
</evidence>
<gene>
    <name evidence="4" type="ORF">BDD43_0054</name>
</gene>
<dbReference type="PROSITE" id="PS51257">
    <property type="entry name" value="PROKAR_LIPOPROTEIN"/>
    <property type="match status" value="1"/>
</dbReference>
<dbReference type="SUPFAM" id="SSF49899">
    <property type="entry name" value="Concanavalin A-like lectins/glucanases"/>
    <property type="match status" value="1"/>
</dbReference>
<evidence type="ECO:0000313" key="4">
    <source>
        <dbReference type="EMBL" id="RKR79968.1"/>
    </source>
</evidence>
<dbReference type="PANTHER" id="PTHR10963:SF55">
    <property type="entry name" value="GLYCOSIDE HYDROLASE FAMILY 16 PROTEIN"/>
    <property type="match status" value="1"/>
</dbReference>
<keyword evidence="2" id="KW-0732">Signal</keyword>
<dbReference type="InterPro" id="IPR050546">
    <property type="entry name" value="Glycosyl_Hydrlase_16"/>
</dbReference>
<reference evidence="4 5" key="1">
    <citation type="submission" date="2018-10" db="EMBL/GenBank/DDBJ databases">
        <title>Genomic Encyclopedia of Archaeal and Bacterial Type Strains, Phase II (KMG-II): from individual species to whole genera.</title>
        <authorList>
            <person name="Goeker M."/>
        </authorList>
    </citation>
    <scope>NUCLEOTIDE SEQUENCE [LARGE SCALE GENOMIC DNA]</scope>
    <source>
        <strain evidence="4 5">DSM 18602</strain>
    </source>
</reference>
<evidence type="ECO:0000256" key="1">
    <source>
        <dbReference type="ARBA" id="ARBA00006865"/>
    </source>
</evidence>
<accession>A0A495IVE2</accession>
<organism evidence="4 5">
    <name type="scientific">Mucilaginibacter gracilis</name>
    <dbReference type="NCBI Taxonomy" id="423350"/>
    <lineage>
        <taxon>Bacteria</taxon>
        <taxon>Pseudomonadati</taxon>
        <taxon>Bacteroidota</taxon>
        <taxon>Sphingobacteriia</taxon>
        <taxon>Sphingobacteriales</taxon>
        <taxon>Sphingobacteriaceae</taxon>
        <taxon>Mucilaginibacter</taxon>
    </lineage>
</organism>
<dbReference type="EMBL" id="RBKU01000001">
    <property type="protein sequence ID" value="RKR79968.1"/>
    <property type="molecule type" value="Genomic_DNA"/>
</dbReference>
<feature type="domain" description="GH16" evidence="3">
    <location>
        <begin position="23"/>
        <end position="288"/>
    </location>
</feature>
<proteinExistence type="inferred from homology"/>
<dbReference type="PROSITE" id="PS51762">
    <property type="entry name" value="GH16_2"/>
    <property type="match status" value="1"/>
</dbReference>
<comment type="similarity">
    <text evidence="1">Belongs to the glycosyl hydrolase 16 family.</text>
</comment>
<evidence type="ECO:0000256" key="2">
    <source>
        <dbReference type="SAM" id="SignalP"/>
    </source>
</evidence>